<sequence length="1668" mass="185493">MNMGAVLSSQAPYGLEGMQQAGSPALNIHQRHQSLQYLPQPAARASPRLQDVREDEEEEEDRAGKMPAKTLEAAAAAARNADSLQAEIDDAEYHLEEQLRNELEHEDYNPHAPVDASRDAHQASSAGFTPAEHFANEPGNNLVLHHPRPHSRGHSLSKSFFRDQVQDAVENAGHQQFGSLKNIPESRLVDDHCEIETNPSNLGTPLNMDFPAAFHNKTLSTVSNPWQDAVSANGSARHSSHGSKQSSKFNVDAPVFKFNPTSSFTPGFLNFSNSSNHQHHNGGFHDSHNSVIDANPFASASAPPPSKINAAAPAFAPGQGDFNFSAPGGLKFRPDAPSFTPLGAHTAAAGPSPLGPRHDPVSRGTKSLSGDLDLDDDNDSPLKEPRAVVRRSSTQSTLPGAFQEDNDLDGFDVFEGSRAKRAKSVALDGDEIPLFAERPEPDSLETVDEDTVKETRSEPDDEGDQARRTESSFSSTSLDQLDTQMTTAAPSEASPANRTEQKWNPRDSQSNIESPSEKRPLGEDTFKSSASVCASAPACDEPESAQPPAASPPKRAETTPARRKLIPKGLSSSHFASPPAKPLGLAGSRFARSPSPIVPAEDEIIESVEREFERDNSSEEREIPEQTFEEIDAVMQHFENDPSKGINKVDAFKWADAEPTDLPSEDLQPLLRDARSTTPRGYDDVADVAAQPLPTTELEDPFLDPPIDLQESRQANRFDDRGSDSEMDCDWEGTFPENEHSKLQTRAQFFDTRVNDLVGDILASRLEPLAKTLFSIHHSLASKGSQRGSSSRRDMRSASTEYQESDADDEDDEPPPRRSISPKRDRRLEQIRLAVTEALASQQRGHPALNLPEAGSGIEESAVLKTLVEIKEQLVTRSVAHDVASQTFTEHSSVSRADDWAIKAIGLEQRLQFEQDKLEREIQERRSAEDTAAELTRKLHAAESRVEAEVIHRSVFDKRVADLEDRLRSQEEQTEEEIKSRHAAEDRLSEVQRLLRFSSDEETRLSMVLEEKDHRIKSLEQSGRDMAVKVATLESARDEWTRTSSEMNSRVHLLEADLRAVRQDNNNWRAEAERAGETARRKTGELAHTVDENKRLQKSLDNVVSQLEENERLRESWRAKFLSLQEDMGKAAREVAEENARFIKRDQAMLARKEVMEARLHAEAKTRERLEIEMERLQDNERAAMRAVNESKRLEEMLADLRTENAKLQQSVCKYQREFEEARESGASEVKRTRMTLQTEVDAANNQVNVIREELEEQNIKLRAEVGSLKSQHEAEVEELKRKHLNEAEELRVRWERQLTIAVEDGHRTEQHLRERLSLSLSKTEHFQDRIMHLEDKLEITRQAAAAAAQAAKQAGVEAGAISVASKAISLLPEKVSPQALRESILVLQEQLQSREQRVEELEQTLAGLDPDAANKISKRDDEISWLRELLSVRHGDLQDIITALSQEDVDRVAIKDATIRLKANLQMEEQERERAMNGGSAISLPNIAQTLQAATPRVAQTIAPIAAAWGNWRKTGNTPSFRSLSGVLSGATLAAPSLSAPAVAARTATPAKSRITSTQQSSTVSGLLTPPASGLRQPSSVDERPQPTAFSSTGRRYPMVSSSFERRTRRDSDASRLSPQRSSSETPFRRSDFKEDPMTPPMMHQSIYDEDARPGNFDEHDFFEEED</sequence>
<name>A0A0M9VWW4_ESCWE</name>
<feature type="compositionally biased region" description="Basic and acidic residues" evidence="3">
    <location>
        <begin position="450"/>
        <end position="470"/>
    </location>
</feature>
<keyword evidence="5" id="KW-1185">Reference proteome</keyword>
<evidence type="ECO:0000313" key="5">
    <source>
        <dbReference type="Proteomes" id="UP000053831"/>
    </source>
</evidence>
<evidence type="ECO:0000313" key="4">
    <source>
        <dbReference type="EMBL" id="KOS22513.1"/>
    </source>
</evidence>
<evidence type="ECO:0000256" key="1">
    <source>
        <dbReference type="ARBA" id="ARBA00023054"/>
    </source>
</evidence>
<dbReference type="Proteomes" id="UP000053831">
    <property type="component" value="Unassembled WGS sequence"/>
</dbReference>
<accession>A0A0M9VWW4</accession>
<feature type="compositionally biased region" description="Polar residues" evidence="3">
    <location>
        <begin position="1616"/>
        <end position="1627"/>
    </location>
</feature>
<feature type="compositionally biased region" description="Basic and acidic residues" evidence="3">
    <location>
        <begin position="515"/>
        <end position="526"/>
    </location>
</feature>
<feature type="coiled-coil region" evidence="2">
    <location>
        <begin position="904"/>
        <end position="980"/>
    </location>
</feature>
<feature type="region of interest" description="Disordered" evidence="3">
    <location>
        <begin position="694"/>
        <end position="727"/>
    </location>
</feature>
<evidence type="ECO:0000256" key="3">
    <source>
        <dbReference type="SAM" id="MobiDB-lite"/>
    </source>
</evidence>
<feature type="compositionally biased region" description="Polar residues" evidence="3">
    <location>
        <begin position="471"/>
        <end position="498"/>
    </location>
</feature>
<organism evidence="4 5">
    <name type="scientific">Escovopsis weberi</name>
    <dbReference type="NCBI Taxonomy" id="150374"/>
    <lineage>
        <taxon>Eukaryota</taxon>
        <taxon>Fungi</taxon>
        <taxon>Dikarya</taxon>
        <taxon>Ascomycota</taxon>
        <taxon>Pezizomycotina</taxon>
        <taxon>Sordariomycetes</taxon>
        <taxon>Hypocreomycetidae</taxon>
        <taxon>Hypocreales</taxon>
        <taxon>Hypocreaceae</taxon>
        <taxon>Escovopsis</taxon>
    </lineage>
</organism>
<feature type="coiled-coil region" evidence="2">
    <location>
        <begin position="1051"/>
        <end position="1113"/>
    </location>
</feature>
<dbReference type="OrthoDB" id="1293114at2759"/>
<reference evidence="4 5" key="1">
    <citation type="submission" date="2015-07" db="EMBL/GenBank/DDBJ databases">
        <title>The genome of the fungus Escovopsis weberi, a specialized disease agent of ant agriculture.</title>
        <authorList>
            <person name="de Man T.J."/>
            <person name="Stajich J.E."/>
            <person name="Kubicek C.P."/>
            <person name="Chenthamara K."/>
            <person name="Atanasova L."/>
            <person name="Druzhinina I.S."/>
            <person name="Birnbaum S."/>
            <person name="Barribeau S.M."/>
            <person name="Teiling C."/>
            <person name="Suen G."/>
            <person name="Currie C."/>
            <person name="Gerardo N.M."/>
        </authorList>
    </citation>
    <scope>NUCLEOTIDE SEQUENCE [LARGE SCALE GENOMIC DNA]</scope>
</reference>
<dbReference type="EMBL" id="LGSR01000006">
    <property type="protein sequence ID" value="KOS22513.1"/>
    <property type="molecule type" value="Genomic_DNA"/>
</dbReference>
<feature type="compositionally biased region" description="Polar residues" evidence="3">
    <location>
        <begin position="1555"/>
        <end position="1567"/>
    </location>
</feature>
<keyword evidence="1 2" id="KW-0175">Coiled coil</keyword>
<feature type="coiled-coil region" evidence="2">
    <location>
        <begin position="1153"/>
        <end position="1305"/>
    </location>
</feature>
<feature type="compositionally biased region" description="Basic residues" evidence="3">
    <location>
        <begin position="145"/>
        <end position="155"/>
    </location>
</feature>
<feature type="compositionally biased region" description="Basic and acidic residues" evidence="3">
    <location>
        <begin position="710"/>
        <end position="724"/>
    </location>
</feature>
<gene>
    <name evidence="4" type="ORF">ESCO_002357</name>
</gene>
<feature type="compositionally biased region" description="Basic and acidic residues" evidence="3">
    <location>
        <begin position="1605"/>
        <end position="1615"/>
    </location>
</feature>
<feature type="compositionally biased region" description="Acidic residues" evidence="3">
    <location>
        <begin position="803"/>
        <end position="813"/>
    </location>
</feature>
<protein>
    <submittedName>
        <fullName evidence="4">Uncharacterized protein</fullName>
    </submittedName>
</protein>
<dbReference type="GO" id="GO:0005856">
    <property type="term" value="C:cytoskeleton"/>
    <property type="evidence" value="ECO:0007669"/>
    <property type="project" value="TreeGrafter"/>
</dbReference>
<feature type="compositionally biased region" description="Basic and acidic residues" evidence="3">
    <location>
        <begin position="91"/>
        <end position="109"/>
    </location>
</feature>
<feature type="compositionally biased region" description="Low complexity" evidence="3">
    <location>
        <begin position="528"/>
        <end position="548"/>
    </location>
</feature>
<dbReference type="PANTHER" id="PTHR32083:SF0">
    <property type="entry name" value="CILIA AND FLAGELLA-ASSOCIATED PROTEIN 58"/>
    <property type="match status" value="1"/>
</dbReference>
<evidence type="ECO:0000256" key="2">
    <source>
        <dbReference type="SAM" id="Coils"/>
    </source>
</evidence>
<dbReference type="STRING" id="150374.A0A0M9VWW4"/>
<dbReference type="PANTHER" id="PTHR32083">
    <property type="entry name" value="CILIA AND FLAGELLA-ASSOCIATED PROTEIN 58-RELATED"/>
    <property type="match status" value="1"/>
</dbReference>
<feature type="region of interest" description="Disordered" evidence="3">
    <location>
        <begin position="24"/>
        <end position="156"/>
    </location>
</feature>
<feature type="region of interest" description="Disordered" evidence="3">
    <location>
        <begin position="295"/>
        <end position="314"/>
    </location>
</feature>
<proteinExistence type="predicted"/>
<feature type="compositionally biased region" description="Basic and acidic residues" evidence="3">
    <location>
        <begin position="1651"/>
        <end position="1661"/>
    </location>
</feature>
<feature type="region of interest" description="Disordered" evidence="3">
    <location>
        <begin position="1549"/>
        <end position="1668"/>
    </location>
</feature>
<feature type="compositionally biased region" description="Basic and acidic residues" evidence="3">
    <location>
        <begin position="1628"/>
        <end position="1638"/>
    </location>
</feature>
<feature type="region of interest" description="Disordered" evidence="3">
    <location>
        <begin position="335"/>
        <end position="604"/>
    </location>
</feature>
<feature type="region of interest" description="Disordered" evidence="3">
    <location>
        <begin position="781"/>
        <end position="826"/>
    </location>
</feature>
<comment type="caution">
    <text evidence="4">The sequence shown here is derived from an EMBL/GenBank/DDBJ whole genome shotgun (WGS) entry which is preliminary data.</text>
</comment>